<evidence type="ECO:0000256" key="1">
    <source>
        <dbReference type="ARBA" id="ARBA00004613"/>
    </source>
</evidence>
<dbReference type="OrthoDB" id="9778320at2"/>
<accession>A0A4R3MS21</accession>
<dbReference type="GO" id="GO:0005975">
    <property type="term" value="P:carbohydrate metabolic process"/>
    <property type="evidence" value="ECO:0007669"/>
    <property type="project" value="InterPro"/>
</dbReference>
<evidence type="ECO:0000313" key="8">
    <source>
        <dbReference type="Proteomes" id="UP000294902"/>
    </source>
</evidence>
<dbReference type="PANTHER" id="PTHR34216:SF3">
    <property type="entry name" value="POLY-BETA-1,6-N-ACETYL-D-GLUCOSAMINE N-DEACETYLASE"/>
    <property type="match status" value="1"/>
</dbReference>
<dbReference type="InterPro" id="IPR001119">
    <property type="entry name" value="SLH_dom"/>
</dbReference>
<dbReference type="Gene3D" id="3.20.20.370">
    <property type="entry name" value="Glycoside hydrolase/deacetylase"/>
    <property type="match status" value="1"/>
</dbReference>
<dbReference type="SUPFAM" id="SSF88713">
    <property type="entry name" value="Glycoside hydrolase/deacetylase"/>
    <property type="match status" value="1"/>
</dbReference>
<dbReference type="InterPro" id="IPR051398">
    <property type="entry name" value="Polysacch_Deacetylase"/>
</dbReference>
<keyword evidence="2 4" id="KW-0732">Signal</keyword>
<dbReference type="InterPro" id="IPR011330">
    <property type="entry name" value="Glyco_hydro/deAcase_b/a-brl"/>
</dbReference>
<keyword evidence="8" id="KW-1185">Reference proteome</keyword>
<dbReference type="GO" id="GO:0016810">
    <property type="term" value="F:hydrolase activity, acting on carbon-nitrogen (but not peptide) bonds"/>
    <property type="evidence" value="ECO:0007669"/>
    <property type="project" value="InterPro"/>
</dbReference>
<dbReference type="PANTHER" id="PTHR34216">
    <property type="match status" value="1"/>
</dbReference>
<organism evidence="7 8">
    <name type="scientific">Natranaerovirga pectinivora</name>
    <dbReference type="NCBI Taxonomy" id="682400"/>
    <lineage>
        <taxon>Bacteria</taxon>
        <taxon>Bacillati</taxon>
        <taxon>Bacillota</taxon>
        <taxon>Clostridia</taxon>
        <taxon>Lachnospirales</taxon>
        <taxon>Natranaerovirgaceae</taxon>
        <taxon>Natranaerovirga</taxon>
    </lineage>
</organism>
<feature type="domain" description="NodB homology" evidence="6">
    <location>
        <begin position="356"/>
        <end position="514"/>
    </location>
</feature>
<dbReference type="Pfam" id="PF00395">
    <property type="entry name" value="SLH"/>
    <property type="match status" value="2"/>
</dbReference>
<dbReference type="PROSITE" id="PS51677">
    <property type="entry name" value="NODB"/>
    <property type="match status" value="1"/>
</dbReference>
<evidence type="ECO:0000259" key="5">
    <source>
        <dbReference type="PROSITE" id="PS51272"/>
    </source>
</evidence>
<feature type="chain" id="PRO_5020739924" evidence="4">
    <location>
        <begin position="24"/>
        <end position="514"/>
    </location>
</feature>
<comment type="caution">
    <text evidence="7">The sequence shown here is derived from an EMBL/GenBank/DDBJ whole genome shotgun (WGS) entry which is preliminary data.</text>
</comment>
<protein>
    <submittedName>
        <fullName evidence="7">Peptidoglycan/xylan/chitin deacetylase (PgdA/CDA1 family)</fullName>
    </submittedName>
</protein>
<dbReference type="EMBL" id="SMAL01000002">
    <property type="protein sequence ID" value="TCT16218.1"/>
    <property type="molecule type" value="Genomic_DNA"/>
</dbReference>
<dbReference type="AlphaFoldDB" id="A0A4R3MS21"/>
<dbReference type="RefSeq" id="WP_132250444.1">
    <property type="nucleotide sequence ID" value="NZ_SMAL01000002.1"/>
</dbReference>
<gene>
    <name evidence="7" type="ORF">EDC18_102235</name>
</gene>
<dbReference type="PROSITE" id="PS51272">
    <property type="entry name" value="SLH"/>
    <property type="match status" value="2"/>
</dbReference>
<evidence type="ECO:0000256" key="3">
    <source>
        <dbReference type="ARBA" id="ARBA00022737"/>
    </source>
</evidence>
<dbReference type="GO" id="GO:0005576">
    <property type="term" value="C:extracellular region"/>
    <property type="evidence" value="ECO:0007669"/>
    <property type="project" value="UniProtKB-SubCell"/>
</dbReference>
<evidence type="ECO:0000256" key="2">
    <source>
        <dbReference type="ARBA" id="ARBA00022729"/>
    </source>
</evidence>
<comment type="subcellular location">
    <subcellularLocation>
        <location evidence="1">Secreted</location>
    </subcellularLocation>
</comment>
<evidence type="ECO:0000256" key="4">
    <source>
        <dbReference type="SAM" id="SignalP"/>
    </source>
</evidence>
<name>A0A4R3MS21_9FIRM</name>
<proteinExistence type="predicted"/>
<dbReference type="InterPro" id="IPR002509">
    <property type="entry name" value="NODB_dom"/>
</dbReference>
<dbReference type="CDD" id="cd10918">
    <property type="entry name" value="CE4_NodB_like_5s_6s"/>
    <property type="match status" value="1"/>
</dbReference>
<dbReference type="Proteomes" id="UP000294902">
    <property type="component" value="Unassembled WGS sequence"/>
</dbReference>
<sequence length="514" mass="59600">MKKYKKILLITLLIIITNLFVHANGIEKFVDVQDEGTVLHYESIYKIANRGIITGYNNGFFEPNKPLSILEYAVILTRTLELERSNFISNSKITPDLPTTHWAYDYVMAAIEHGYISPFSNLLSLHKTVTKNNVEELVSDLGLELVLHVSDEITRGEMSYIVNQILTHKENKKLDMPTLIETSNEKLQFKANASYLYSLLGEYLVDDTPVTNESIALILLDRMKISYPNYDYYNHMIKDTSKGHLIKAFSEGLLEIDPQGYVQPYKELTRDDVYRIVKRLEEPLTVARPQYVERRNIPILMYHEINTLPKNGPTGLYVSKENFSLQLDALQKNGYNTVTMEQVYQHWKNQVPLPENPVVLTFDDAYISHRNFATVELSKRGMVGTFYVIMGEFYLNDPWYVNEQDIKEMYELGMEIGSHTLNHIDSRNTRNAVLLEEYKESKERLETLLGTDIHHFCYPYGASTQYALQTLNELGYRTAVKTTYGKANKNQGYYRLSRIRIFYTDTINAFLNRL</sequence>
<dbReference type="Pfam" id="PF01522">
    <property type="entry name" value="Polysacc_deac_1"/>
    <property type="match status" value="1"/>
</dbReference>
<feature type="domain" description="SLH" evidence="5">
    <location>
        <begin position="90"/>
        <end position="176"/>
    </location>
</feature>
<evidence type="ECO:0000259" key="6">
    <source>
        <dbReference type="PROSITE" id="PS51677"/>
    </source>
</evidence>
<keyword evidence="3" id="KW-0677">Repeat</keyword>
<feature type="domain" description="SLH" evidence="5">
    <location>
        <begin position="27"/>
        <end position="89"/>
    </location>
</feature>
<reference evidence="7 8" key="1">
    <citation type="submission" date="2019-03" db="EMBL/GenBank/DDBJ databases">
        <title>Genomic Encyclopedia of Type Strains, Phase IV (KMG-IV): sequencing the most valuable type-strain genomes for metagenomic binning, comparative biology and taxonomic classification.</title>
        <authorList>
            <person name="Goeker M."/>
        </authorList>
    </citation>
    <scope>NUCLEOTIDE SEQUENCE [LARGE SCALE GENOMIC DNA]</scope>
    <source>
        <strain evidence="7 8">DSM 24629</strain>
    </source>
</reference>
<evidence type="ECO:0000313" key="7">
    <source>
        <dbReference type="EMBL" id="TCT16218.1"/>
    </source>
</evidence>
<feature type="signal peptide" evidence="4">
    <location>
        <begin position="1"/>
        <end position="23"/>
    </location>
</feature>